<dbReference type="AlphaFoldDB" id="A0A392Q4V0"/>
<evidence type="ECO:0000313" key="2">
    <source>
        <dbReference type="EMBL" id="MCI18927.1"/>
    </source>
</evidence>
<keyword evidence="3" id="KW-1185">Reference proteome</keyword>
<evidence type="ECO:0000313" key="3">
    <source>
        <dbReference type="Proteomes" id="UP000265520"/>
    </source>
</evidence>
<dbReference type="Proteomes" id="UP000265520">
    <property type="component" value="Unassembled WGS sequence"/>
</dbReference>
<name>A0A392Q4V0_9FABA</name>
<protein>
    <submittedName>
        <fullName evidence="2">Uncharacterized protein</fullName>
    </submittedName>
</protein>
<evidence type="ECO:0000256" key="1">
    <source>
        <dbReference type="SAM" id="MobiDB-lite"/>
    </source>
</evidence>
<organism evidence="2 3">
    <name type="scientific">Trifolium medium</name>
    <dbReference type="NCBI Taxonomy" id="97028"/>
    <lineage>
        <taxon>Eukaryota</taxon>
        <taxon>Viridiplantae</taxon>
        <taxon>Streptophyta</taxon>
        <taxon>Embryophyta</taxon>
        <taxon>Tracheophyta</taxon>
        <taxon>Spermatophyta</taxon>
        <taxon>Magnoliopsida</taxon>
        <taxon>eudicotyledons</taxon>
        <taxon>Gunneridae</taxon>
        <taxon>Pentapetalae</taxon>
        <taxon>rosids</taxon>
        <taxon>fabids</taxon>
        <taxon>Fabales</taxon>
        <taxon>Fabaceae</taxon>
        <taxon>Papilionoideae</taxon>
        <taxon>50 kb inversion clade</taxon>
        <taxon>NPAAA clade</taxon>
        <taxon>Hologalegina</taxon>
        <taxon>IRL clade</taxon>
        <taxon>Trifolieae</taxon>
        <taxon>Trifolium</taxon>
    </lineage>
</organism>
<proteinExistence type="predicted"/>
<feature type="non-terminal residue" evidence="2">
    <location>
        <position position="1"/>
    </location>
</feature>
<comment type="caution">
    <text evidence="2">The sequence shown here is derived from an EMBL/GenBank/DDBJ whole genome shotgun (WGS) entry which is preliminary data.</text>
</comment>
<feature type="region of interest" description="Disordered" evidence="1">
    <location>
        <begin position="48"/>
        <end position="69"/>
    </location>
</feature>
<sequence>IKPSRDVVEGDCSDVSDVCPGDVRTEEQLQDLSEKKFSGSIVFPRRTSVSLSKKEDDNMRRRSKLPTTGREHHLRILRIS</sequence>
<reference evidence="2 3" key="1">
    <citation type="journal article" date="2018" name="Front. Plant Sci.">
        <title>Red Clover (Trifolium pratense) and Zigzag Clover (T. medium) - A Picture of Genomic Similarities and Differences.</title>
        <authorList>
            <person name="Dluhosova J."/>
            <person name="Istvanek J."/>
            <person name="Nedelnik J."/>
            <person name="Repkova J."/>
        </authorList>
    </citation>
    <scope>NUCLEOTIDE SEQUENCE [LARGE SCALE GENOMIC DNA]</scope>
    <source>
        <strain evidence="3">cv. 10/8</strain>
        <tissue evidence="2">Leaf</tissue>
    </source>
</reference>
<accession>A0A392Q4V0</accession>
<dbReference type="EMBL" id="LXQA010112445">
    <property type="protein sequence ID" value="MCI18927.1"/>
    <property type="molecule type" value="Genomic_DNA"/>
</dbReference>